<evidence type="ECO:0000256" key="1">
    <source>
        <dbReference type="SAM" id="Phobius"/>
    </source>
</evidence>
<gene>
    <name evidence="2" type="ORF">M0R45_025766</name>
</gene>
<comment type="caution">
    <text evidence="2">The sequence shown here is derived from an EMBL/GenBank/DDBJ whole genome shotgun (WGS) entry which is preliminary data.</text>
</comment>
<keyword evidence="3" id="KW-1185">Reference proteome</keyword>
<accession>A0AAW1WVP9</accession>
<dbReference type="Proteomes" id="UP001457282">
    <property type="component" value="Unassembled WGS sequence"/>
</dbReference>
<protein>
    <submittedName>
        <fullName evidence="2">Uncharacterized protein</fullName>
    </submittedName>
</protein>
<keyword evidence="1" id="KW-0472">Membrane</keyword>
<feature type="transmembrane region" description="Helical" evidence="1">
    <location>
        <begin position="48"/>
        <end position="70"/>
    </location>
</feature>
<dbReference type="EMBL" id="JBEDUW010000005">
    <property type="protein sequence ID" value="KAK9928642.1"/>
    <property type="molecule type" value="Genomic_DNA"/>
</dbReference>
<organism evidence="2 3">
    <name type="scientific">Rubus argutus</name>
    <name type="common">Southern blackberry</name>
    <dbReference type="NCBI Taxonomy" id="59490"/>
    <lineage>
        <taxon>Eukaryota</taxon>
        <taxon>Viridiplantae</taxon>
        <taxon>Streptophyta</taxon>
        <taxon>Embryophyta</taxon>
        <taxon>Tracheophyta</taxon>
        <taxon>Spermatophyta</taxon>
        <taxon>Magnoliopsida</taxon>
        <taxon>eudicotyledons</taxon>
        <taxon>Gunneridae</taxon>
        <taxon>Pentapetalae</taxon>
        <taxon>rosids</taxon>
        <taxon>fabids</taxon>
        <taxon>Rosales</taxon>
        <taxon>Rosaceae</taxon>
        <taxon>Rosoideae</taxon>
        <taxon>Rosoideae incertae sedis</taxon>
        <taxon>Rubus</taxon>
    </lineage>
</organism>
<evidence type="ECO:0000313" key="2">
    <source>
        <dbReference type="EMBL" id="KAK9928642.1"/>
    </source>
</evidence>
<proteinExistence type="predicted"/>
<sequence>MTKISFVSKTLDMETCFLVGIGYPGLELGFNEEFFDEAEEEEDGLNGLVSVLMATLFLSLVPAFLLMPFLTPENPPLPKIFATSYSSASLRVSCPMIN</sequence>
<name>A0AAW1WVP9_RUBAR</name>
<dbReference type="AlphaFoldDB" id="A0AAW1WVP9"/>
<reference evidence="2 3" key="1">
    <citation type="journal article" date="2023" name="G3 (Bethesda)">
        <title>A chromosome-length genome assembly and annotation of blackberry (Rubus argutus, cv. 'Hillquist').</title>
        <authorList>
            <person name="Bruna T."/>
            <person name="Aryal R."/>
            <person name="Dudchenko O."/>
            <person name="Sargent D.J."/>
            <person name="Mead D."/>
            <person name="Buti M."/>
            <person name="Cavallini A."/>
            <person name="Hytonen T."/>
            <person name="Andres J."/>
            <person name="Pham M."/>
            <person name="Weisz D."/>
            <person name="Mascagni F."/>
            <person name="Usai G."/>
            <person name="Natali L."/>
            <person name="Bassil N."/>
            <person name="Fernandez G.E."/>
            <person name="Lomsadze A."/>
            <person name="Armour M."/>
            <person name="Olukolu B."/>
            <person name="Poorten T."/>
            <person name="Britton C."/>
            <person name="Davik J."/>
            <person name="Ashrafi H."/>
            <person name="Aiden E.L."/>
            <person name="Borodovsky M."/>
            <person name="Worthington M."/>
        </authorList>
    </citation>
    <scope>NUCLEOTIDE SEQUENCE [LARGE SCALE GENOMIC DNA]</scope>
    <source>
        <strain evidence="2">PI 553951</strain>
    </source>
</reference>
<keyword evidence="1" id="KW-0812">Transmembrane</keyword>
<evidence type="ECO:0000313" key="3">
    <source>
        <dbReference type="Proteomes" id="UP001457282"/>
    </source>
</evidence>
<keyword evidence="1" id="KW-1133">Transmembrane helix</keyword>